<protein>
    <submittedName>
        <fullName evidence="1">Uncharacterized protein</fullName>
    </submittedName>
</protein>
<dbReference type="AlphaFoldDB" id="A0A1H4CF75"/>
<dbReference type="EMBL" id="FNRQ01000002">
    <property type="protein sequence ID" value="SEA58980.1"/>
    <property type="molecule type" value="Genomic_DNA"/>
</dbReference>
<sequence length="41" mass="4789">MAHLRAMEKFDWRDPLTTTTFMMKLVMSGSRPCRKRSGSNL</sequence>
<reference evidence="2" key="1">
    <citation type="submission" date="2016-10" db="EMBL/GenBank/DDBJ databases">
        <authorList>
            <person name="Varghese N."/>
            <person name="Submissions S."/>
        </authorList>
    </citation>
    <scope>NUCLEOTIDE SEQUENCE [LARGE SCALE GENOMIC DNA]</scope>
    <source>
        <strain evidence="2">LMG 24000</strain>
    </source>
</reference>
<evidence type="ECO:0000313" key="2">
    <source>
        <dbReference type="Proteomes" id="UP000198638"/>
    </source>
</evidence>
<dbReference type="Proteomes" id="UP000198638">
    <property type="component" value="Unassembled WGS sequence"/>
</dbReference>
<evidence type="ECO:0000313" key="1">
    <source>
        <dbReference type="EMBL" id="SEA58980.1"/>
    </source>
</evidence>
<dbReference type="STRING" id="83784.SAMN05192564_102283"/>
<gene>
    <name evidence="1" type="ORF">SAMN05192564_102283</name>
</gene>
<keyword evidence="2" id="KW-1185">Reference proteome</keyword>
<accession>A0A1H4CF75</accession>
<name>A0A1H4CF75_9BURK</name>
<organism evidence="1 2">
    <name type="scientific">Paraburkholderia sartisoli</name>
    <dbReference type="NCBI Taxonomy" id="83784"/>
    <lineage>
        <taxon>Bacteria</taxon>
        <taxon>Pseudomonadati</taxon>
        <taxon>Pseudomonadota</taxon>
        <taxon>Betaproteobacteria</taxon>
        <taxon>Burkholderiales</taxon>
        <taxon>Burkholderiaceae</taxon>
        <taxon>Paraburkholderia</taxon>
    </lineage>
</organism>
<proteinExistence type="predicted"/>